<dbReference type="InterPro" id="IPR053273">
    <property type="entry name" value="CST_Regulator"/>
</dbReference>
<feature type="region of interest" description="Disordered" evidence="1">
    <location>
        <begin position="170"/>
        <end position="254"/>
    </location>
</feature>
<dbReference type="InterPro" id="IPR011993">
    <property type="entry name" value="PH-like_dom_sf"/>
</dbReference>
<dbReference type="PANTHER" id="PTHR34659">
    <property type="entry name" value="BNAA05G11610D PROTEIN"/>
    <property type="match status" value="1"/>
</dbReference>
<dbReference type="InterPro" id="IPR012466">
    <property type="entry name" value="NECAP_PHear"/>
</dbReference>
<dbReference type="GO" id="GO:0005776">
    <property type="term" value="C:autophagosome"/>
    <property type="evidence" value="ECO:0007669"/>
    <property type="project" value="TreeGrafter"/>
</dbReference>
<dbReference type="GO" id="GO:0006950">
    <property type="term" value="P:response to stress"/>
    <property type="evidence" value="ECO:0007669"/>
    <property type="project" value="TreeGrafter"/>
</dbReference>
<feature type="compositionally biased region" description="Polar residues" evidence="1">
    <location>
        <begin position="209"/>
        <end position="218"/>
    </location>
</feature>
<name>A0A8T0JHL0_PHAAN</name>
<dbReference type="GO" id="GO:0006897">
    <property type="term" value="P:endocytosis"/>
    <property type="evidence" value="ECO:0007669"/>
    <property type="project" value="InterPro"/>
</dbReference>
<feature type="compositionally biased region" description="Basic and acidic residues" evidence="1">
    <location>
        <begin position="231"/>
        <end position="242"/>
    </location>
</feature>
<dbReference type="AlphaFoldDB" id="A0A8T0JHL0"/>
<accession>A0A8T0JHL0</accession>
<feature type="compositionally biased region" description="Basic and acidic residues" evidence="1">
    <location>
        <begin position="178"/>
        <end position="188"/>
    </location>
</feature>
<evidence type="ECO:0000313" key="4">
    <source>
        <dbReference type="Proteomes" id="UP000743370"/>
    </source>
</evidence>
<feature type="compositionally biased region" description="Pro residues" evidence="1">
    <location>
        <begin position="194"/>
        <end position="205"/>
    </location>
</feature>
<evidence type="ECO:0000259" key="2">
    <source>
        <dbReference type="Pfam" id="PF07933"/>
    </source>
</evidence>
<dbReference type="Pfam" id="PF07933">
    <property type="entry name" value="DUF1681"/>
    <property type="match status" value="1"/>
</dbReference>
<evidence type="ECO:0000313" key="3">
    <source>
        <dbReference type="EMBL" id="KAG2371775.1"/>
    </source>
</evidence>
<proteinExistence type="predicted"/>
<dbReference type="GO" id="GO:0016020">
    <property type="term" value="C:membrane"/>
    <property type="evidence" value="ECO:0007669"/>
    <property type="project" value="InterPro"/>
</dbReference>
<reference evidence="3 4" key="1">
    <citation type="submission" date="2020-05" db="EMBL/GenBank/DDBJ databases">
        <title>Vigna angularis (adzuki bean) Var. LongXiaoDou No. 4 denovo assembly.</title>
        <authorList>
            <person name="Xiang H."/>
        </authorList>
    </citation>
    <scope>NUCLEOTIDE SEQUENCE [LARGE SCALE GENOMIC DNA]</scope>
    <source>
        <tissue evidence="3">Leaf</tissue>
    </source>
</reference>
<dbReference type="EMBL" id="JABFOF010000011">
    <property type="protein sequence ID" value="KAG2371775.1"/>
    <property type="molecule type" value="Genomic_DNA"/>
</dbReference>
<feature type="domain" description="NECAP PHear" evidence="2">
    <location>
        <begin position="79"/>
        <end position="158"/>
    </location>
</feature>
<dbReference type="GO" id="GO:0061908">
    <property type="term" value="C:phagophore"/>
    <property type="evidence" value="ECO:0007669"/>
    <property type="project" value="TreeGrafter"/>
</dbReference>
<sequence length="676" mass="75989">MEKEEKEPGIQKSGGEIEEAEPIELVLFQVPECYVYILSGGVQMIKFHVSVLINNFSLFRNYDGTECCFSIPPRKRAASYRYFVLRIEENIGGRLRHAFIGIGFRERTEAYDFQAALHDHMKYLNKKKTAEEMEQHYQQTSSVDYSLKEGETLVLQIKTNKSDSSVKSKFFEQGLNKSPEERNGKKESLTSIKLPPPPPAPPSPVVTPQKSPTDSPTKLSLDKSFNADIPKTVEDDPEHENSPEDQSTQDVPDDDFGDFQAAELWTWHNVYRMLVYSYRLLLSLALLFAGLFPLDLLAEDNQSVYIVMAMGVKCITWVGNMFQKFEDICVDDDAVFEETVKYLGNQMQTVGESVIKICSEVMQDLRPLPTCDFDETSASELPINQNTDAGLAEKSFEGSRNITVNDGINQTTEDSRISDDVDIDVIHAESCDSNALFIAASCYSVKVYNKSNLGGDKQDKSMPASESACEITLSETDTRNTSQLCELSGINENHADTVSKSTSSESITIASLADCCNEIEYTSTEEIPNDLEWAESAEGKEKHSSSYSLVLFVDPYEITETWDLDVPKIGTIAEQGHKTMQQDDELKLVETCVMVTRDELESVLDAEGNLRTSKNKKRQPFLLSKKAARRKEYEELAMLHGNNEKGDFAESLCPTLQNDHKKLLLPDISESEWEVL</sequence>
<dbReference type="SUPFAM" id="SSF50729">
    <property type="entry name" value="PH domain-like"/>
    <property type="match status" value="1"/>
</dbReference>
<organism evidence="3 4">
    <name type="scientific">Phaseolus angularis</name>
    <name type="common">Azuki bean</name>
    <name type="synonym">Vigna angularis</name>
    <dbReference type="NCBI Taxonomy" id="3914"/>
    <lineage>
        <taxon>Eukaryota</taxon>
        <taxon>Viridiplantae</taxon>
        <taxon>Streptophyta</taxon>
        <taxon>Embryophyta</taxon>
        <taxon>Tracheophyta</taxon>
        <taxon>Spermatophyta</taxon>
        <taxon>Magnoliopsida</taxon>
        <taxon>eudicotyledons</taxon>
        <taxon>Gunneridae</taxon>
        <taxon>Pentapetalae</taxon>
        <taxon>rosids</taxon>
        <taxon>fabids</taxon>
        <taxon>Fabales</taxon>
        <taxon>Fabaceae</taxon>
        <taxon>Papilionoideae</taxon>
        <taxon>50 kb inversion clade</taxon>
        <taxon>NPAAA clade</taxon>
        <taxon>indigoferoid/millettioid clade</taxon>
        <taxon>Phaseoleae</taxon>
        <taxon>Vigna</taxon>
    </lineage>
</organism>
<dbReference type="Proteomes" id="UP000743370">
    <property type="component" value="Unassembled WGS sequence"/>
</dbReference>
<dbReference type="PANTHER" id="PTHR34659:SF8">
    <property type="entry name" value="(RAPE) HYPOTHETICAL PROTEIN"/>
    <property type="match status" value="1"/>
</dbReference>
<gene>
    <name evidence="3" type="ORF">HKW66_Vig0219490</name>
</gene>
<protein>
    <recommendedName>
        <fullName evidence="2">NECAP PHear domain-containing protein</fullName>
    </recommendedName>
</protein>
<evidence type="ECO:0000256" key="1">
    <source>
        <dbReference type="SAM" id="MobiDB-lite"/>
    </source>
</evidence>
<comment type="caution">
    <text evidence="3">The sequence shown here is derived from an EMBL/GenBank/DDBJ whole genome shotgun (WGS) entry which is preliminary data.</text>
</comment>
<dbReference type="Gene3D" id="2.30.29.30">
    <property type="entry name" value="Pleckstrin-homology domain (PH domain)/Phosphotyrosine-binding domain (PTB)"/>
    <property type="match status" value="1"/>
</dbReference>